<evidence type="ECO:0000256" key="1">
    <source>
        <dbReference type="ARBA" id="ARBA00006962"/>
    </source>
</evidence>
<dbReference type="AlphaFoldDB" id="A0A5D4UMD4"/>
<comment type="caution">
    <text evidence="5">The sequence shown here is derived from an EMBL/GenBank/DDBJ whole genome shotgun (WGS) entry which is preliminary data.</text>
</comment>
<dbReference type="EMBL" id="VTEZ01000001">
    <property type="protein sequence ID" value="TYS88542.1"/>
    <property type="molecule type" value="Genomic_DNA"/>
</dbReference>
<dbReference type="PANTHER" id="PTHR43025:SF3">
    <property type="entry name" value="MONOGALACTOSYLDIACYLGLYCEROL SYNTHASE 1, CHLOROPLASTIC"/>
    <property type="match status" value="1"/>
</dbReference>
<keyword evidence="3 5" id="KW-0808">Transferase</keyword>
<dbReference type="PANTHER" id="PTHR43025">
    <property type="entry name" value="MONOGALACTOSYLDIACYLGLYCEROL SYNTHASE"/>
    <property type="match status" value="1"/>
</dbReference>
<dbReference type="GO" id="GO:0009247">
    <property type="term" value="P:glycolipid biosynthetic process"/>
    <property type="evidence" value="ECO:0007669"/>
    <property type="project" value="InterPro"/>
</dbReference>
<evidence type="ECO:0000256" key="3">
    <source>
        <dbReference type="ARBA" id="ARBA00022679"/>
    </source>
</evidence>
<accession>A0A5D4UMD4</accession>
<evidence type="ECO:0000313" key="6">
    <source>
        <dbReference type="Proteomes" id="UP000324269"/>
    </source>
</evidence>
<dbReference type="Pfam" id="PF06925">
    <property type="entry name" value="MGDG_synth"/>
    <property type="match status" value="1"/>
</dbReference>
<dbReference type="GO" id="GO:0016758">
    <property type="term" value="F:hexosyltransferase activity"/>
    <property type="evidence" value="ECO:0007669"/>
    <property type="project" value="InterPro"/>
</dbReference>
<keyword evidence="2" id="KW-0328">Glycosyltransferase</keyword>
<sequence>MKIVILSMFSVPTGHTKVAEVLQDSIRQDYPDAEIKIIDFLSFSNPLLEKMISGVYFKWIRTSPESYKGFYQKVMMKDKEQSIFLRSISRFATYFEKKVLKVVEEEKPSLVICTHSFPSGMIGRLKSREGAIPCKTMNAYTDFFVNGVWETGKIDYHLVPTAEVKETLIMHHNVSADRVYQTGIPVSDVFKSKDSSQSPRSKKGKHILVAGGNSGLCVWKNGIKDFSRYPDVHFSVLCGHNHRLYRSLLNQPNITPYMYIQDQEELNALYDAVDGIITKPGGVTISEVLHKKIPVFILDYLPGQEEFNLHYLVGRDLVFHIRDAEDFSSLEEILYDHKEIQHRVENMETYLSSLTGGLTDVLRKIQEETRQTIKVKSVKGKADIGVFLSS</sequence>
<reference evidence="5 6" key="1">
    <citation type="submission" date="2019-08" db="EMBL/GenBank/DDBJ databases">
        <title>Bacillus genomes from the desert of Cuatro Cienegas, Coahuila.</title>
        <authorList>
            <person name="Olmedo-Alvarez G."/>
        </authorList>
    </citation>
    <scope>NUCLEOTIDE SEQUENCE [LARGE SCALE GENOMIC DNA]</scope>
    <source>
        <strain evidence="5 6">CH87b_3T</strain>
    </source>
</reference>
<evidence type="ECO:0000259" key="4">
    <source>
        <dbReference type="Pfam" id="PF06925"/>
    </source>
</evidence>
<dbReference type="SUPFAM" id="SSF53756">
    <property type="entry name" value="UDP-Glycosyltransferase/glycogen phosphorylase"/>
    <property type="match status" value="1"/>
</dbReference>
<comment type="similarity">
    <text evidence="1">Belongs to the glycosyltransferase 28 family.</text>
</comment>
<gene>
    <name evidence="5" type="ORF">FZC85_03730</name>
</gene>
<dbReference type="InterPro" id="IPR009695">
    <property type="entry name" value="Diacylglyc_glucosyltr_N"/>
</dbReference>
<dbReference type="GO" id="GO:0016020">
    <property type="term" value="C:membrane"/>
    <property type="evidence" value="ECO:0007669"/>
    <property type="project" value="GOC"/>
</dbReference>
<dbReference type="Proteomes" id="UP000324269">
    <property type="component" value="Unassembled WGS sequence"/>
</dbReference>
<name>A0A5D4UMD4_9BACI</name>
<organism evidence="5 6">
    <name type="scientific">Rossellomorea aquimaris</name>
    <dbReference type="NCBI Taxonomy" id="189382"/>
    <lineage>
        <taxon>Bacteria</taxon>
        <taxon>Bacillati</taxon>
        <taxon>Bacillota</taxon>
        <taxon>Bacilli</taxon>
        <taxon>Bacillales</taxon>
        <taxon>Bacillaceae</taxon>
        <taxon>Rossellomorea</taxon>
    </lineage>
</organism>
<dbReference type="Gene3D" id="3.40.50.2000">
    <property type="entry name" value="Glycogen Phosphorylase B"/>
    <property type="match status" value="1"/>
</dbReference>
<evidence type="ECO:0000256" key="2">
    <source>
        <dbReference type="ARBA" id="ARBA00022676"/>
    </source>
</evidence>
<evidence type="ECO:0000313" key="5">
    <source>
        <dbReference type="EMBL" id="TYS88542.1"/>
    </source>
</evidence>
<feature type="domain" description="Diacylglycerol glucosyltransferase N-terminal" evidence="4">
    <location>
        <begin position="15"/>
        <end position="186"/>
    </location>
</feature>
<dbReference type="OrthoDB" id="9815663at2"/>
<dbReference type="InterPro" id="IPR050519">
    <property type="entry name" value="Glycosyltransf_28_UgtP"/>
</dbReference>
<protein>
    <submittedName>
        <fullName evidence="5">UDP-N-acetylglucosamine--LPS N-acetylglucosamine transferase</fullName>
    </submittedName>
</protein>
<proteinExistence type="inferred from homology"/>
<dbReference type="RefSeq" id="WP_148967842.1">
    <property type="nucleotide sequence ID" value="NZ_JBNIKW010000001.1"/>
</dbReference>